<evidence type="ECO:0000259" key="5">
    <source>
        <dbReference type="PROSITE" id="PS51935"/>
    </source>
</evidence>
<comment type="caution">
    <text evidence="6">The sequence shown here is derived from an EMBL/GenBank/DDBJ whole genome shotgun (WGS) entry which is preliminary data.</text>
</comment>
<keyword evidence="2" id="KW-0645">Protease</keyword>
<evidence type="ECO:0000313" key="7">
    <source>
        <dbReference type="Proteomes" id="UP000324260"/>
    </source>
</evidence>
<keyword evidence="7" id="KW-1185">Reference proteome</keyword>
<dbReference type="GO" id="GO:0008234">
    <property type="term" value="F:cysteine-type peptidase activity"/>
    <property type="evidence" value="ECO:0007669"/>
    <property type="project" value="UniProtKB-KW"/>
</dbReference>
<organism evidence="6 7">
    <name type="scientific">Halomonas eurihalina</name>
    <dbReference type="NCBI Taxonomy" id="42566"/>
    <lineage>
        <taxon>Bacteria</taxon>
        <taxon>Pseudomonadati</taxon>
        <taxon>Pseudomonadota</taxon>
        <taxon>Gammaproteobacteria</taxon>
        <taxon>Oceanospirillales</taxon>
        <taxon>Halomonadaceae</taxon>
        <taxon>Halomonas</taxon>
    </lineage>
</organism>
<dbReference type="InterPro" id="IPR000064">
    <property type="entry name" value="NLP_P60_dom"/>
</dbReference>
<proteinExistence type="inferred from homology"/>
<accession>A0A5D9DD22</accession>
<dbReference type="AlphaFoldDB" id="A0A5D9DD22"/>
<name>A0A5D9DD22_HALER</name>
<dbReference type="RefSeq" id="WP_149321396.1">
    <property type="nucleotide sequence ID" value="NZ_JARWAH010000003.1"/>
</dbReference>
<comment type="similarity">
    <text evidence="1">Belongs to the peptidase C40 family.</text>
</comment>
<dbReference type="OrthoDB" id="9807055at2"/>
<dbReference type="Gene3D" id="3.90.1720.10">
    <property type="entry name" value="endopeptidase domain like (from Nostoc punctiforme)"/>
    <property type="match status" value="1"/>
</dbReference>
<dbReference type="PROSITE" id="PS51935">
    <property type="entry name" value="NLPC_P60"/>
    <property type="match status" value="1"/>
</dbReference>
<dbReference type="InterPro" id="IPR038765">
    <property type="entry name" value="Papain-like_cys_pep_sf"/>
</dbReference>
<evidence type="ECO:0000256" key="4">
    <source>
        <dbReference type="ARBA" id="ARBA00022807"/>
    </source>
</evidence>
<keyword evidence="3" id="KW-0378">Hydrolase</keyword>
<dbReference type="GO" id="GO:0006508">
    <property type="term" value="P:proteolysis"/>
    <property type="evidence" value="ECO:0007669"/>
    <property type="project" value="UniProtKB-KW"/>
</dbReference>
<dbReference type="Pfam" id="PF00877">
    <property type="entry name" value="NLPC_P60"/>
    <property type="match status" value="1"/>
</dbReference>
<feature type="domain" description="NlpC/P60" evidence="5">
    <location>
        <begin position="1"/>
        <end position="126"/>
    </location>
</feature>
<reference evidence="6 7" key="1">
    <citation type="submission" date="2019-08" db="EMBL/GenBank/DDBJ databases">
        <title>Draft Genome Sequence of Halomonas eurihalina Isolated from Preserved Hide-surface.</title>
        <authorList>
            <person name="Hussain S.A."/>
            <person name="Xu A."/>
            <person name="Sarker M."/>
            <person name="Sommers C."/>
        </authorList>
    </citation>
    <scope>NUCLEOTIDE SEQUENCE [LARGE SCALE GENOMIC DNA]</scope>
    <source>
        <strain evidence="6 7">MS1</strain>
    </source>
</reference>
<evidence type="ECO:0000313" key="6">
    <source>
        <dbReference type="EMBL" id="TZG40565.1"/>
    </source>
</evidence>
<sequence length="137" mass="15682">MIDVTEYIGLPFESGGRGPRYDCWGIIRRVYADHLDIELPLHTGYADTLTDDTSRLMVAARSEWREVTDPEPWDVVMFNVDGKPNHIGLVIAPGLMLHTTRHKDACIESFSAPQWRDRLEGIYRYDHDCRPPEPGSL</sequence>
<keyword evidence="4" id="KW-0788">Thiol protease</keyword>
<gene>
    <name evidence="6" type="ORF">FZZ93_05840</name>
</gene>
<evidence type="ECO:0000256" key="2">
    <source>
        <dbReference type="ARBA" id="ARBA00022670"/>
    </source>
</evidence>
<evidence type="ECO:0000256" key="3">
    <source>
        <dbReference type="ARBA" id="ARBA00022801"/>
    </source>
</evidence>
<dbReference type="SUPFAM" id="SSF54001">
    <property type="entry name" value="Cysteine proteinases"/>
    <property type="match status" value="1"/>
</dbReference>
<dbReference type="Proteomes" id="UP000324260">
    <property type="component" value="Unassembled WGS sequence"/>
</dbReference>
<protein>
    <submittedName>
        <fullName evidence="6">NlpC/P60 family protein</fullName>
    </submittedName>
</protein>
<dbReference type="EMBL" id="VTPU01000004">
    <property type="protein sequence ID" value="TZG40565.1"/>
    <property type="molecule type" value="Genomic_DNA"/>
</dbReference>
<evidence type="ECO:0000256" key="1">
    <source>
        <dbReference type="ARBA" id="ARBA00007074"/>
    </source>
</evidence>